<organism evidence="1 2">
    <name type="scientific">Arthrobacter phage SilentRX</name>
    <dbReference type="NCBI Taxonomy" id="2836091"/>
    <lineage>
        <taxon>Viruses</taxon>
        <taxon>Duplodnaviria</taxon>
        <taxon>Heunggongvirae</taxon>
        <taxon>Uroviricota</taxon>
        <taxon>Caudoviricetes</taxon>
        <taxon>Silentrexvirus</taxon>
        <taxon>Silentrexvirus silentrx</taxon>
    </lineage>
</organism>
<name>A0A8F3IP52_9CAUD</name>
<dbReference type="GeneID" id="77932366"/>
<dbReference type="RefSeq" id="YP_010656383.1">
    <property type="nucleotide sequence ID" value="NC_070838.1"/>
</dbReference>
<reference evidence="1" key="1">
    <citation type="submission" date="2021-04" db="EMBL/GenBank/DDBJ databases">
        <authorList>
            <person name="Edwards E.G."/>
            <person name="Siddiqui F.A."/>
            <person name="Anastasi R.E."/>
            <person name="Conroy D.J."/>
            <person name="Gerton T.J."/>
            <person name="Laizure I.E."/>
            <person name="Reynolds J.D."/>
            <person name="Ulker M."/>
            <person name="Ouellette S.K."/>
            <person name="Duggan K.O."/>
            <person name="Johnson K.C."/>
            <person name="MacLea K.S."/>
            <person name="Garlena R.A."/>
            <person name="Russell D.A."/>
            <person name="Jacobs-Sera D."/>
            <person name="Hatfull G.F."/>
        </authorList>
    </citation>
    <scope>NUCLEOTIDE SEQUENCE</scope>
</reference>
<proteinExistence type="predicted"/>
<keyword evidence="2" id="KW-1185">Reference proteome</keyword>
<protein>
    <submittedName>
        <fullName evidence="1">Uncharacterized protein</fullName>
    </submittedName>
</protein>
<dbReference type="KEGG" id="vg:77932366"/>
<dbReference type="EMBL" id="MW862992">
    <property type="protein sequence ID" value="QWY82748.1"/>
    <property type="molecule type" value="Genomic_DNA"/>
</dbReference>
<gene>
    <name evidence="1" type="primary">2</name>
    <name evidence="1" type="ORF">SEA_SILENTRX_2</name>
</gene>
<dbReference type="Proteomes" id="UP000693725">
    <property type="component" value="Segment"/>
</dbReference>
<accession>A0A8F3IP52</accession>
<sequence length="95" mass="9939">MAEHNLGISTVMAGQTFQSTEDEATVAIADAVTLTAYIDGHPIAGFMLTPEEAVALGQGLIRAAGTLISAEVTDDGTPLSPLARLNRLRQLFKDA</sequence>
<evidence type="ECO:0000313" key="2">
    <source>
        <dbReference type="Proteomes" id="UP000693725"/>
    </source>
</evidence>
<evidence type="ECO:0000313" key="1">
    <source>
        <dbReference type="EMBL" id="QWY82748.1"/>
    </source>
</evidence>